<dbReference type="PROSITE" id="PS01333">
    <property type="entry name" value="PYRASE_GLU"/>
    <property type="match status" value="1"/>
</dbReference>
<comment type="catalytic activity">
    <reaction evidence="1 9 10">
        <text>Release of an N-terminal pyroglutamyl group from a polypeptide, the second amino acid generally not being Pro.</text>
        <dbReference type="EC" id="3.4.19.3"/>
    </reaction>
</comment>
<dbReference type="GO" id="GO:0016920">
    <property type="term" value="F:pyroglutamyl-peptidase activity"/>
    <property type="evidence" value="ECO:0007669"/>
    <property type="project" value="UniProtKB-UniRule"/>
</dbReference>
<comment type="subcellular location">
    <subcellularLocation>
        <location evidence="3 9">Cytoplasm</location>
    </subcellularLocation>
</comment>
<keyword evidence="12" id="KW-1185">Reference proteome</keyword>
<organism evidence="11 12">
    <name type="scientific">Mangrovibacillus cuniculi</name>
    <dbReference type="NCBI Taxonomy" id="2593652"/>
    <lineage>
        <taxon>Bacteria</taxon>
        <taxon>Bacillati</taxon>
        <taxon>Bacillota</taxon>
        <taxon>Bacilli</taxon>
        <taxon>Bacillales</taxon>
        <taxon>Bacillaceae</taxon>
        <taxon>Mangrovibacillus</taxon>
    </lineage>
</organism>
<dbReference type="GO" id="GO:0006508">
    <property type="term" value="P:proteolysis"/>
    <property type="evidence" value="ECO:0007669"/>
    <property type="project" value="UniProtKB-KW"/>
</dbReference>
<dbReference type="PANTHER" id="PTHR23402">
    <property type="entry name" value="PROTEASE FAMILY C15 PYROGLUTAMYL-PEPTIDASE I-RELATED"/>
    <property type="match status" value="1"/>
</dbReference>
<comment type="subunit">
    <text evidence="9">Homotetramer.</text>
</comment>
<reference evidence="11 12" key="1">
    <citation type="submission" date="2019-07" db="EMBL/GenBank/DDBJ databases">
        <title>Genome sequence of 2 isolates from Red Sea Mangroves.</title>
        <authorList>
            <person name="Sefrji F."/>
            <person name="Michoud G."/>
            <person name="Merlino G."/>
            <person name="Daffonchio D."/>
        </authorList>
    </citation>
    <scope>NUCLEOTIDE SEQUENCE [LARGE SCALE GENOMIC DNA]</scope>
    <source>
        <strain evidence="11 12">R1DC41</strain>
    </source>
</reference>
<dbReference type="PRINTS" id="PR00706">
    <property type="entry name" value="PYROGLUPTASE"/>
</dbReference>
<evidence type="ECO:0000256" key="6">
    <source>
        <dbReference type="ARBA" id="ARBA00022670"/>
    </source>
</evidence>
<dbReference type="InterPro" id="IPR000816">
    <property type="entry name" value="Peptidase_C15"/>
</dbReference>
<keyword evidence="6 9" id="KW-0645">Protease</keyword>
<comment type="function">
    <text evidence="2 9">Removes 5-oxoproline from various penultimate amino acid residues except L-proline.</text>
</comment>
<evidence type="ECO:0000256" key="8">
    <source>
        <dbReference type="ARBA" id="ARBA00022807"/>
    </source>
</evidence>
<dbReference type="Pfam" id="PF01470">
    <property type="entry name" value="Peptidase_C15"/>
    <property type="match status" value="1"/>
</dbReference>
<evidence type="ECO:0000256" key="10">
    <source>
        <dbReference type="PROSITE-ProRule" id="PRU10076"/>
    </source>
</evidence>
<feature type="active site" evidence="9 10">
    <location>
        <position position="80"/>
    </location>
</feature>
<dbReference type="PANTHER" id="PTHR23402:SF1">
    <property type="entry name" value="PYROGLUTAMYL-PEPTIDASE I"/>
    <property type="match status" value="1"/>
</dbReference>
<accession>A0A7S8HGL3</accession>
<evidence type="ECO:0000313" key="12">
    <source>
        <dbReference type="Proteomes" id="UP000593626"/>
    </source>
</evidence>
<dbReference type="InterPro" id="IPR033693">
    <property type="entry name" value="PGPEP1_Glu_AS"/>
</dbReference>
<evidence type="ECO:0000256" key="1">
    <source>
        <dbReference type="ARBA" id="ARBA00001770"/>
    </source>
</evidence>
<keyword evidence="5 9" id="KW-0963">Cytoplasm</keyword>
<keyword evidence="7 9" id="KW-0378">Hydrolase</keyword>
<evidence type="ECO:0000256" key="5">
    <source>
        <dbReference type="ARBA" id="ARBA00022490"/>
    </source>
</evidence>
<dbReference type="PIRSF" id="PIRSF015592">
    <property type="entry name" value="Prld-crbxl_pptds"/>
    <property type="match status" value="1"/>
</dbReference>
<evidence type="ECO:0000256" key="2">
    <source>
        <dbReference type="ARBA" id="ARBA00002280"/>
    </source>
</evidence>
<protein>
    <recommendedName>
        <fullName evidence="9">Pyrrolidone-carboxylate peptidase</fullName>
        <ecNumber evidence="9">3.4.19.3</ecNumber>
    </recommendedName>
    <alternativeName>
        <fullName evidence="9">5-oxoprolyl-peptidase</fullName>
    </alternativeName>
    <alternativeName>
        <fullName evidence="9">Pyroglutamyl-peptidase I</fullName>
        <shortName evidence="9">PGP-I</shortName>
        <shortName evidence="9">Pyrase</shortName>
    </alternativeName>
</protein>
<evidence type="ECO:0000313" key="11">
    <source>
        <dbReference type="EMBL" id="QPC47676.1"/>
    </source>
</evidence>
<keyword evidence="8 9" id="KW-0788">Thiol protease</keyword>
<dbReference type="Gene3D" id="3.40.630.20">
    <property type="entry name" value="Peptidase C15, pyroglutamyl peptidase I-like"/>
    <property type="match status" value="1"/>
</dbReference>
<dbReference type="AlphaFoldDB" id="A0A7S8HGL3"/>
<dbReference type="InterPro" id="IPR016125">
    <property type="entry name" value="Peptidase_C15-like"/>
</dbReference>
<dbReference type="EMBL" id="CP049742">
    <property type="protein sequence ID" value="QPC47676.1"/>
    <property type="molecule type" value="Genomic_DNA"/>
</dbReference>
<sequence>MPKLLLTGFEPFLQFPVNPTEKIVQELDEDEIGGISIVGLVLPVDFEEASGILHRWMEEEQPDAIIMLGLAAGRSHITPERIAININDAGKEPDNHGRMPVDRPIRPNGPDGLFSTLPIREIVDTLQANGYPASISNTAGTYLCNHVMYEAILHQREFMDREVPTGFIHIPFSHEASIQYGKQTPSWSQKDLIEAIKLAIGCLDI</sequence>
<evidence type="ECO:0000256" key="3">
    <source>
        <dbReference type="ARBA" id="ARBA00004496"/>
    </source>
</evidence>
<evidence type="ECO:0000256" key="7">
    <source>
        <dbReference type="ARBA" id="ARBA00022801"/>
    </source>
</evidence>
<dbReference type="NCBIfam" id="NF009676">
    <property type="entry name" value="PRK13197.1"/>
    <property type="match status" value="1"/>
</dbReference>
<evidence type="ECO:0000256" key="4">
    <source>
        <dbReference type="ARBA" id="ARBA00006641"/>
    </source>
</evidence>
<dbReference type="RefSeq" id="WP_239672351.1">
    <property type="nucleotide sequence ID" value="NZ_CP049742.1"/>
</dbReference>
<dbReference type="EC" id="3.4.19.3" evidence="9"/>
<evidence type="ECO:0000256" key="9">
    <source>
        <dbReference type="HAMAP-Rule" id="MF_00417"/>
    </source>
</evidence>
<dbReference type="NCBIfam" id="TIGR00504">
    <property type="entry name" value="pyro_pdase"/>
    <property type="match status" value="1"/>
</dbReference>
<name>A0A7S8HGL3_9BACI</name>
<dbReference type="InterPro" id="IPR036440">
    <property type="entry name" value="Peptidase_C15-like_sf"/>
</dbReference>
<comment type="similarity">
    <text evidence="4 9">Belongs to the peptidase C15 family.</text>
</comment>
<dbReference type="CDD" id="cd00501">
    <property type="entry name" value="Peptidase_C15"/>
    <property type="match status" value="1"/>
</dbReference>
<dbReference type="Proteomes" id="UP000593626">
    <property type="component" value="Chromosome"/>
</dbReference>
<feature type="active site" evidence="9">
    <location>
        <position position="144"/>
    </location>
</feature>
<dbReference type="KEGG" id="mcui:G8O30_12280"/>
<feature type="active site" evidence="9">
    <location>
        <position position="169"/>
    </location>
</feature>
<dbReference type="InterPro" id="IPR029762">
    <property type="entry name" value="PGP-I_bact-type"/>
</dbReference>
<proteinExistence type="inferred from homology"/>
<dbReference type="GO" id="GO:0005829">
    <property type="term" value="C:cytosol"/>
    <property type="evidence" value="ECO:0007669"/>
    <property type="project" value="InterPro"/>
</dbReference>
<dbReference type="HAMAP" id="MF_00417">
    <property type="entry name" value="Pyrrolid_peptidase"/>
    <property type="match status" value="1"/>
</dbReference>
<dbReference type="SUPFAM" id="SSF53182">
    <property type="entry name" value="Pyrrolidone carboxyl peptidase (pyroglutamate aminopeptidase)"/>
    <property type="match status" value="1"/>
</dbReference>
<gene>
    <name evidence="9 11" type="primary">pcp</name>
    <name evidence="11" type="ORF">G8O30_12280</name>
</gene>